<accession>A0A830F3C5</accession>
<dbReference type="AlphaFoldDB" id="A0A830F3C5"/>
<evidence type="ECO:0000313" key="3">
    <source>
        <dbReference type="Proteomes" id="UP000614221"/>
    </source>
</evidence>
<comment type="caution">
    <text evidence="2">The sequence shown here is derived from an EMBL/GenBank/DDBJ whole genome shotgun (WGS) entry which is preliminary data.</text>
</comment>
<dbReference type="SUPFAM" id="SSF51905">
    <property type="entry name" value="FAD/NAD(P)-binding domain"/>
    <property type="match status" value="1"/>
</dbReference>
<name>A0A830F3C5_9EURY</name>
<reference evidence="2" key="2">
    <citation type="submission" date="2020-09" db="EMBL/GenBank/DDBJ databases">
        <authorList>
            <person name="Sun Q."/>
            <person name="Ohkuma M."/>
        </authorList>
    </citation>
    <scope>NUCLEOTIDE SEQUENCE</scope>
    <source>
        <strain evidence="2">JCM 19018</strain>
    </source>
</reference>
<organism evidence="2 3">
    <name type="scientific">Haloarcula sebkhae</name>
    <dbReference type="NCBI Taxonomy" id="932660"/>
    <lineage>
        <taxon>Archaea</taxon>
        <taxon>Methanobacteriati</taxon>
        <taxon>Methanobacteriota</taxon>
        <taxon>Stenosarchaea group</taxon>
        <taxon>Halobacteria</taxon>
        <taxon>Halobacteriales</taxon>
        <taxon>Haloarculaceae</taxon>
        <taxon>Haloarcula</taxon>
    </lineage>
</organism>
<dbReference type="Pfam" id="PF22607">
    <property type="entry name" value="FAD_binding-like"/>
    <property type="match status" value="1"/>
</dbReference>
<evidence type="ECO:0000313" key="2">
    <source>
        <dbReference type="EMBL" id="GGK78173.1"/>
    </source>
</evidence>
<protein>
    <submittedName>
        <fullName evidence="2">2-polyprenyl-6-methoxyphenol hydroxylase</fullName>
    </submittedName>
</protein>
<sequence>MRQALREAVSQALANEPSDSLSVTISGGSMGGLFTGIALGSAGHEVTIAEQSAGDLRSRGGGIVAQQSIRRFLSHHDIVDPARITTRASERRFLTADGDVRTSTPDSMVFTSWDAVYRQLRAAFPDERYHTGRTVTGVRATDGTVRFADGDRTTADLVVAADGGRSTARAQLFPDTDPEFADYVAWRGVVPEADLSDTVVDAFDGRFIFYQGEQMLILAYFIPGEDGSTASGDRRLNWVWYDTLSGREHETIFTDTTGASQQFSVSPGQLRGPVETRQRERAAEILPPVFTDLVATTAAPFVQAIYDLQIPQMTVDRVCLLGDAAFVARPHTAAGTSKAASDAVELKAALDRHSSLGDALASWDDARTNYGARLVAQGKRMGDERLSLGS</sequence>
<evidence type="ECO:0000259" key="1">
    <source>
        <dbReference type="Pfam" id="PF22607"/>
    </source>
</evidence>
<dbReference type="Proteomes" id="UP000614221">
    <property type="component" value="Unassembled WGS sequence"/>
</dbReference>
<dbReference type="PANTHER" id="PTHR47469:SF2">
    <property type="entry name" value="OS06G0597600 PROTEIN"/>
    <property type="match status" value="1"/>
</dbReference>
<dbReference type="SUPFAM" id="SSF54373">
    <property type="entry name" value="FAD-linked reductases, C-terminal domain"/>
    <property type="match status" value="1"/>
</dbReference>
<dbReference type="NCBIfam" id="NF005566">
    <property type="entry name" value="PRK07236.1"/>
    <property type="match status" value="1"/>
</dbReference>
<dbReference type="InterPro" id="IPR053212">
    <property type="entry name" value="DHP_3-monooxygenase"/>
</dbReference>
<proteinExistence type="predicted"/>
<dbReference type="Gene3D" id="3.50.50.60">
    <property type="entry name" value="FAD/NAD(P)-binding domain"/>
    <property type="match status" value="2"/>
</dbReference>
<reference evidence="2" key="1">
    <citation type="journal article" date="2014" name="Int. J. Syst. Evol. Microbiol.">
        <title>Complete genome sequence of Corynebacterium casei LMG S-19264T (=DSM 44701T), isolated from a smear-ripened cheese.</title>
        <authorList>
            <consortium name="US DOE Joint Genome Institute (JGI-PGF)"/>
            <person name="Walter F."/>
            <person name="Albersmeier A."/>
            <person name="Kalinowski J."/>
            <person name="Ruckert C."/>
        </authorList>
    </citation>
    <scope>NUCLEOTIDE SEQUENCE</scope>
    <source>
        <strain evidence="2">JCM 19018</strain>
    </source>
</reference>
<dbReference type="PRINTS" id="PR00420">
    <property type="entry name" value="RNGMNOXGNASE"/>
</dbReference>
<dbReference type="InterPro" id="IPR036188">
    <property type="entry name" value="FAD/NAD-bd_sf"/>
</dbReference>
<gene>
    <name evidence="2" type="ORF">GCM10009067_33270</name>
</gene>
<feature type="domain" description="2,6-dihydroxypyridine 3-monooxygenase substrate binding" evidence="1">
    <location>
        <begin position="180"/>
        <end position="307"/>
    </location>
</feature>
<dbReference type="EMBL" id="BMPD01000006">
    <property type="protein sequence ID" value="GGK78173.1"/>
    <property type="molecule type" value="Genomic_DNA"/>
</dbReference>
<dbReference type="PANTHER" id="PTHR47469">
    <property type="entry name" value="MONOOXYGENASE-LIKE"/>
    <property type="match status" value="1"/>
</dbReference>
<dbReference type="InterPro" id="IPR054707">
    <property type="entry name" value="DhpH_subs-bd"/>
</dbReference>